<feature type="domain" description="GmrSD restriction endonucleases C-terminal" evidence="2">
    <location>
        <begin position="69"/>
        <end position="204"/>
    </location>
</feature>
<accession>A0A1X1ZTM5</accession>
<evidence type="ECO:0000256" key="1">
    <source>
        <dbReference type="SAM" id="SignalP"/>
    </source>
</evidence>
<gene>
    <name evidence="3" type="ORF">AWC19_03170</name>
</gene>
<dbReference type="EMBL" id="LQPJ01000074">
    <property type="protein sequence ID" value="ORW27037.1"/>
    <property type="molecule type" value="Genomic_DNA"/>
</dbReference>
<evidence type="ECO:0000259" key="2">
    <source>
        <dbReference type="Pfam" id="PF07510"/>
    </source>
</evidence>
<dbReference type="Pfam" id="PF07510">
    <property type="entry name" value="GmrSD_C"/>
    <property type="match status" value="1"/>
</dbReference>
<dbReference type="RefSeq" id="WP_085077439.1">
    <property type="nucleotide sequence ID" value="NZ_JACKRZ010000209.1"/>
</dbReference>
<dbReference type="PANTHER" id="PTHR24094">
    <property type="entry name" value="SECRETED PROTEIN"/>
    <property type="match status" value="1"/>
</dbReference>
<organism evidence="3 4">
    <name type="scientific">Mycobacterium palustre</name>
    <dbReference type="NCBI Taxonomy" id="153971"/>
    <lineage>
        <taxon>Bacteria</taxon>
        <taxon>Bacillati</taxon>
        <taxon>Actinomycetota</taxon>
        <taxon>Actinomycetes</taxon>
        <taxon>Mycobacteriales</taxon>
        <taxon>Mycobacteriaceae</taxon>
        <taxon>Mycobacterium</taxon>
        <taxon>Mycobacterium simiae complex</taxon>
    </lineage>
</organism>
<sequence>MLRRLSAALIVAAGITAAPAHAAPDPVALRILDALPVHDPAPMTGYSRDQFGAAWTDNNDDELGRNHCDTRDDILARDLTGVVRQGNCTVISGTLIDPYTARVIHFQRGPDSSAVQIDHIVALGNAWITGAQQLPAQRRIDLANDPHNLLAVDGQANNAKRDKDASQWLPPNTSFRCTYVADQILVKTAYHLWITVAEKRAMTTILNQCP</sequence>
<dbReference type="AlphaFoldDB" id="A0A1X1ZTM5"/>
<dbReference type="PANTHER" id="PTHR24094:SF15">
    <property type="entry name" value="AMP-DEPENDENT SYNTHETASE_LIGASE DOMAIN-CONTAINING PROTEIN-RELATED"/>
    <property type="match status" value="1"/>
</dbReference>
<comment type="caution">
    <text evidence="3">The sequence shown here is derived from an EMBL/GenBank/DDBJ whole genome shotgun (WGS) entry which is preliminary data.</text>
</comment>
<dbReference type="OrthoDB" id="5196645at2"/>
<keyword evidence="4" id="KW-1185">Reference proteome</keyword>
<proteinExistence type="predicted"/>
<dbReference type="STRING" id="153971.AWC19_03170"/>
<dbReference type="Proteomes" id="UP000193529">
    <property type="component" value="Unassembled WGS sequence"/>
</dbReference>
<reference evidence="3 4" key="1">
    <citation type="submission" date="2016-01" db="EMBL/GenBank/DDBJ databases">
        <title>The new phylogeny of the genus Mycobacterium.</title>
        <authorList>
            <person name="Tarcisio F."/>
            <person name="Conor M."/>
            <person name="Antonella G."/>
            <person name="Elisabetta G."/>
            <person name="Giulia F.S."/>
            <person name="Sara T."/>
            <person name="Anna F."/>
            <person name="Clotilde B."/>
            <person name="Roberto B."/>
            <person name="Veronica D.S."/>
            <person name="Fabio R."/>
            <person name="Monica P."/>
            <person name="Olivier J."/>
            <person name="Enrico T."/>
            <person name="Nicola S."/>
        </authorList>
    </citation>
    <scope>NUCLEOTIDE SEQUENCE [LARGE SCALE GENOMIC DNA]</scope>
    <source>
        <strain evidence="3 4">DSM 44572</strain>
    </source>
</reference>
<keyword evidence="1" id="KW-0732">Signal</keyword>
<evidence type="ECO:0000313" key="3">
    <source>
        <dbReference type="EMBL" id="ORW27037.1"/>
    </source>
</evidence>
<feature type="signal peptide" evidence="1">
    <location>
        <begin position="1"/>
        <end position="22"/>
    </location>
</feature>
<protein>
    <recommendedName>
        <fullName evidence="2">GmrSD restriction endonucleases C-terminal domain-containing protein</fullName>
    </recommendedName>
</protein>
<evidence type="ECO:0000313" key="4">
    <source>
        <dbReference type="Proteomes" id="UP000193529"/>
    </source>
</evidence>
<dbReference type="InterPro" id="IPR011089">
    <property type="entry name" value="GmrSD_C"/>
</dbReference>
<feature type="chain" id="PRO_5010885360" description="GmrSD restriction endonucleases C-terminal domain-containing protein" evidence="1">
    <location>
        <begin position="23"/>
        <end position="210"/>
    </location>
</feature>
<name>A0A1X1ZTM5_9MYCO</name>